<dbReference type="Proteomes" id="UP000280834">
    <property type="component" value="Unassembled WGS sequence"/>
</dbReference>
<feature type="compositionally biased region" description="Basic residues" evidence="1">
    <location>
        <begin position="67"/>
        <end position="76"/>
    </location>
</feature>
<accession>A0A0R3QQA0</accession>
<feature type="region of interest" description="Disordered" evidence="1">
    <location>
        <begin position="21"/>
        <end position="44"/>
    </location>
</feature>
<evidence type="ECO:0000313" key="3">
    <source>
        <dbReference type="Proteomes" id="UP000280834"/>
    </source>
</evidence>
<evidence type="ECO:0000313" key="4">
    <source>
        <dbReference type="WBParaSite" id="BTMF_0000988501-mRNA-1"/>
    </source>
</evidence>
<keyword evidence="3" id="KW-1185">Reference proteome</keyword>
<feature type="region of interest" description="Disordered" evidence="1">
    <location>
        <begin position="66"/>
        <end position="94"/>
    </location>
</feature>
<proteinExistence type="predicted"/>
<protein>
    <submittedName>
        <fullName evidence="4">FLYWCH-type domain-containing protein</fullName>
    </submittedName>
</protein>
<dbReference type="EMBL" id="UZAG01016165">
    <property type="protein sequence ID" value="VDO26377.1"/>
    <property type="molecule type" value="Genomic_DNA"/>
</dbReference>
<reference evidence="2 3" key="2">
    <citation type="submission" date="2018-11" db="EMBL/GenBank/DDBJ databases">
        <authorList>
            <consortium name="Pathogen Informatics"/>
        </authorList>
    </citation>
    <scope>NUCLEOTIDE SEQUENCE [LARGE SCALE GENOMIC DNA]</scope>
</reference>
<dbReference type="AlphaFoldDB" id="A0A0R3QQA0"/>
<feature type="compositionally biased region" description="Low complexity" evidence="1">
    <location>
        <begin position="77"/>
        <end position="94"/>
    </location>
</feature>
<gene>
    <name evidence="2" type="ORF">BTMF_LOCUS7936</name>
</gene>
<organism evidence="4">
    <name type="scientific">Brugia timori</name>
    <dbReference type="NCBI Taxonomy" id="42155"/>
    <lineage>
        <taxon>Eukaryota</taxon>
        <taxon>Metazoa</taxon>
        <taxon>Ecdysozoa</taxon>
        <taxon>Nematoda</taxon>
        <taxon>Chromadorea</taxon>
        <taxon>Rhabditida</taxon>
        <taxon>Spirurina</taxon>
        <taxon>Spiruromorpha</taxon>
        <taxon>Filarioidea</taxon>
        <taxon>Onchocercidae</taxon>
        <taxon>Brugia</taxon>
    </lineage>
</organism>
<evidence type="ECO:0000256" key="1">
    <source>
        <dbReference type="SAM" id="MobiDB-lite"/>
    </source>
</evidence>
<name>A0A0R3QQA0_9BILA</name>
<evidence type="ECO:0000313" key="2">
    <source>
        <dbReference type="EMBL" id="VDO26377.1"/>
    </source>
</evidence>
<reference evidence="4" key="1">
    <citation type="submission" date="2017-02" db="UniProtKB">
        <authorList>
            <consortium name="WormBaseParasite"/>
        </authorList>
    </citation>
    <scope>IDENTIFICATION</scope>
</reference>
<sequence>MKMVDTVVAVMETVKSPITLSSTMETMQQQRQQEQQQKDSSVKSLDLQCDEEFDEILAERPSTSYNHLHHHHHHHQQQQQQQQQHNSTNNHISISNGETIDNCAIVDSPLFNKMKRQWRNYGWYKSCEEMDEVRRREKVSKRKSVTSVHGTKVFYRCNNWRRTRCNFRMYAIIFTSDKMCLFASGEHDHTAKDPYYVTDVIPQAEKNSEITPQSTTQQDILTQFVLNATANLPFGANSELSTSQQLLSYQPPTYQLADEQRITGMLQLAMEIDHKFTFIQRNNEFCFEPNNPALKGRSVVLLDSGTVVLVIERFNGMELSREIWQKAYWNQFLWAVRGKCMRVLYQNFKEPACL</sequence>
<dbReference type="WBParaSite" id="BTMF_0000988501-mRNA-1">
    <property type="protein sequence ID" value="BTMF_0000988501-mRNA-1"/>
    <property type="gene ID" value="BTMF_0000988501"/>
</dbReference>